<sequence length="80" mass="8877">MFGHLHLVPEHNGSVCGDSGPGQKTRKYNLTGREGYPRELLCMWGNCHCQIGHEGRRRYNTLARPPPPAAACTREEGFGV</sequence>
<gene>
    <name evidence="1" type="ORF">DPEC_G00064180</name>
</gene>
<evidence type="ECO:0000313" key="1">
    <source>
        <dbReference type="EMBL" id="KAJ8012003.1"/>
    </source>
</evidence>
<protein>
    <submittedName>
        <fullName evidence="1">Uncharacterized protein</fullName>
    </submittedName>
</protein>
<organism evidence="1 2">
    <name type="scientific">Dallia pectoralis</name>
    <name type="common">Alaska blackfish</name>
    <dbReference type="NCBI Taxonomy" id="75939"/>
    <lineage>
        <taxon>Eukaryota</taxon>
        <taxon>Metazoa</taxon>
        <taxon>Chordata</taxon>
        <taxon>Craniata</taxon>
        <taxon>Vertebrata</taxon>
        <taxon>Euteleostomi</taxon>
        <taxon>Actinopterygii</taxon>
        <taxon>Neopterygii</taxon>
        <taxon>Teleostei</taxon>
        <taxon>Protacanthopterygii</taxon>
        <taxon>Esociformes</taxon>
        <taxon>Umbridae</taxon>
        <taxon>Dallia</taxon>
    </lineage>
</organism>
<keyword evidence="2" id="KW-1185">Reference proteome</keyword>
<comment type="caution">
    <text evidence="1">The sequence shown here is derived from an EMBL/GenBank/DDBJ whole genome shotgun (WGS) entry which is preliminary data.</text>
</comment>
<proteinExistence type="predicted"/>
<dbReference type="Proteomes" id="UP001157502">
    <property type="component" value="Chromosome 5"/>
</dbReference>
<dbReference type="EMBL" id="CM055732">
    <property type="protein sequence ID" value="KAJ8012003.1"/>
    <property type="molecule type" value="Genomic_DNA"/>
</dbReference>
<name>A0ACC2H817_DALPE</name>
<reference evidence="1" key="1">
    <citation type="submission" date="2021-05" db="EMBL/GenBank/DDBJ databases">
        <authorList>
            <person name="Pan Q."/>
            <person name="Jouanno E."/>
            <person name="Zahm M."/>
            <person name="Klopp C."/>
            <person name="Cabau C."/>
            <person name="Louis A."/>
            <person name="Berthelot C."/>
            <person name="Parey E."/>
            <person name="Roest Crollius H."/>
            <person name="Montfort J."/>
            <person name="Robinson-Rechavi M."/>
            <person name="Bouchez O."/>
            <person name="Lampietro C."/>
            <person name="Lopez Roques C."/>
            <person name="Donnadieu C."/>
            <person name="Postlethwait J."/>
            <person name="Bobe J."/>
            <person name="Dillon D."/>
            <person name="Chandos A."/>
            <person name="von Hippel F."/>
            <person name="Guiguen Y."/>
        </authorList>
    </citation>
    <scope>NUCLEOTIDE SEQUENCE</scope>
    <source>
        <strain evidence="1">YG-Jan2019</strain>
    </source>
</reference>
<accession>A0ACC2H817</accession>
<evidence type="ECO:0000313" key="2">
    <source>
        <dbReference type="Proteomes" id="UP001157502"/>
    </source>
</evidence>